<sequence>MSKNDFSSEIPVKKIKELASEQNLLIVNEPLNHSFTHQKQKKSVWNYSFFKKYKRSKHLELFKFHDVRDEIILDIKENIVLKSRTNTPFEAHAPSLLEFNIQKSLCESLKYVLVNIINLFLEDNILIKSHAEILLPKDENKINFDVIDNTMIIICEPISTLQPSGIVYDVSFLKNCFIKTPF</sequence>
<comment type="caution">
    <text evidence="1">The sequence shown here is derived from an EMBL/GenBank/DDBJ whole genome shotgun (WGS) entry which is preliminary data.</text>
</comment>
<protein>
    <submittedName>
        <fullName evidence="1">Uncharacterized protein</fullName>
    </submittedName>
</protein>
<gene>
    <name evidence="1" type="ORF">NGRA_2452</name>
</gene>
<dbReference type="EMBL" id="SBJO01000274">
    <property type="protein sequence ID" value="KAF9761697.1"/>
    <property type="molecule type" value="Genomic_DNA"/>
</dbReference>
<organism evidence="1 2">
    <name type="scientific">Nosema granulosis</name>
    <dbReference type="NCBI Taxonomy" id="83296"/>
    <lineage>
        <taxon>Eukaryota</taxon>
        <taxon>Fungi</taxon>
        <taxon>Fungi incertae sedis</taxon>
        <taxon>Microsporidia</taxon>
        <taxon>Nosematidae</taxon>
        <taxon>Nosema</taxon>
    </lineage>
</organism>
<dbReference type="Proteomes" id="UP000740883">
    <property type="component" value="Unassembled WGS sequence"/>
</dbReference>
<name>A0A9P6GXN0_9MICR</name>
<keyword evidence="2" id="KW-1185">Reference proteome</keyword>
<dbReference type="AlphaFoldDB" id="A0A9P6GXN0"/>
<reference evidence="1 2" key="1">
    <citation type="journal article" date="2020" name="Genome Biol. Evol.">
        <title>Comparative genomics of strictly vertically transmitted, feminizing microsporidia endosymbionts of amphipod crustaceans.</title>
        <authorList>
            <person name="Cormier A."/>
            <person name="Chebbi M.A."/>
            <person name="Giraud I."/>
            <person name="Wattier R."/>
            <person name="Teixeira M."/>
            <person name="Gilbert C."/>
            <person name="Rigaud T."/>
            <person name="Cordaux R."/>
        </authorList>
    </citation>
    <scope>NUCLEOTIDE SEQUENCE [LARGE SCALE GENOMIC DNA]</scope>
    <source>
        <strain evidence="1 2">Ou3-Ou53</strain>
    </source>
</reference>
<evidence type="ECO:0000313" key="2">
    <source>
        <dbReference type="Proteomes" id="UP000740883"/>
    </source>
</evidence>
<proteinExistence type="predicted"/>
<evidence type="ECO:0000313" key="1">
    <source>
        <dbReference type="EMBL" id="KAF9761697.1"/>
    </source>
</evidence>
<accession>A0A9P6GXN0</accession>